<dbReference type="GO" id="GO:0003677">
    <property type="term" value="F:DNA binding"/>
    <property type="evidence" value="ECO:0007669"/>
    <property type="project" value="InterPro"/>
</dbReference>
<sequence>MISPEDIAAARQALGGRLAALRQAEGHNQHALAGILFTSRSSVANIERGRQAGTRDFWERCDTLLHADGALVGGYDELRKLEAHQRREAAGAAASTGVAGPSPLQVAPGDRCGANSALDAVRDGLRAALISYRPVRHAATAGRSVRELWAATASIHAVYQRGDYGSAASRLPVVLDDAHRLADTTTGRHRERALRVVAAGYLAASKLASKTGDGALAWLAADRAGTAANLAGALSLGAVSTYQTACALLRLPGTATQAETLAVAAADDLGQPAREPDADLLSARGALLLLAAVTAGRRGDHADVRGYLDAATATARQLGRDGNRMWTAFGPSNVAIHQLSIAVAMRQPDEAVKIGQQLDLSRLPAGLGGRRAQVHVELAAAHAQQRDGDAVAVLHLLEAERVAAQAVHVNIGARDLLTVLLHRERRSATPGLRPLAQRAGVAT</sequence>
<dbReference type="Proteomes" id="UP000482960">
    <property type="component" value="Unassembled WGS sequence"/>
</dbReference>
<keyword evidence="3" id="KW-1185">Reference proteome</keyword>
<evidence type="ECO:0000313" key="2">
    <source>
        <dbReference type="EMBL" id="GFJ93256.1"/>
    </source>
</evidence>
<dbReference type="Pfam" id="PF13560">
    <property type="entry name" value="HTH_31"/>
    <property type="match status" value="1"/>
</dbReference>
<accession>A0A6V8LGL7</accession>
<evidence type="ECO:0000313" key="3">
    <source>
        <dbReference type="Proteomes" id="UP000482960"/>
    </source>
</evidence>
<feature type="domain" description="HTH cro/C1-type" evidence="1">
    <location>
        <begin position="18"/>
        <end position="50"/>
    </location>
</feature>
<reference evidence="2 3" key="2">
    <citation type="submission" date="2020-03" db="EMBL/GenBank/DDBJ databases">
        <authorList>
            <person name="Ichikawa N."/>
            <person name="Kimura A."/>
            <person name="Kitahashi Y."/>
            <person name="Uohara A."/>
        </authorList>
    </citation>
    <scope>NUCLEOTIDE SEQUENCE [LARGE SCALE GENOMIC DNA]</scope>
    <source>
        <strain evidence="2 3">NBRC 108638</strain>
    </source>
</reference>
<dbReference type="InterPro" id="IPR001387">
    <property type="entry name" value="Cro/C1-type_HTH"/>
</dbReference>
<dbReference type="SUPFAM" id="SSF47413">
    <property type="entry name" value="lambda repressor-like DNA-binding domains"/>
    <property type="match status" value="1"/>
</dbReference>
<reference evidence="2 3" key="1">
    <citation type="submission" date="2020-03" db="EMBL/GenBank/DDBJ databases">
        <title>Whole genome shotgun sequence of Phytohabitans rumicis NBRC 108638.</title>
        <authorList>
            <person name="Komaki H."/>
            <person name="Tamura T."/>
        </authorList>
    </citation>
    <scope>NUCLEOTIDE SEQUENCE [LARGE SCALE GENOMIC DNA]</scope>
    <source>
        <strain evidence="2 3">NBRC 108638</strain>
    </source>
</reference>
<proteinExistence type="predicted"/>
<dbReference type="RefSeq" id="WP_173079926.1">
    <property type="nucleotide sequence ID" value="NZ_BAABJB010000053.1"/>
</dbReference>
<dbReference type="CDD" id="cd00093">
    <property type="entry name" value="HTH_XRE"/>
    <property type="match status" value="1"/>
</dbReference>
<name>A0A6V8LGL7_9ACTN</name>
<dbReference type="InterPro" id="IPR010982">
    <property type="entry name" value="Lambda_DNA-bd_dom_sf"/>
</dbReference>
<gene>
    <name evidence="2" type="ORF">Prum_068980</name>
</gene>
<organism evidence="2 3">
    <name type="scientific">Phytohabitans rumicis</name>
    <dbReference type="NCBI Taxonomy" id="1076125"/>
    <lineage>
        <taxon>Bacteria</taxon>
        <taxon>Bacillati</taxon>
        <taxon>Actinomycetota</taxon>
        <taxon>Actinomycetes</taxon>
        <taxon>Micromonosporales</taxon>
        <taxon>Micromonosporaceae</taxon>
    </lineage>
</organism>
<dbReference type="SMART" id="SM00530">
    <property type="entry name" value="HTH_XRE"/>
    <property type="match status" value="1"/>
</dbReference>
<evidence type="ECO:0000259" key="1">
    <source>
        <dbReference type="PROSITE" id="PS50943"/>
    </source>
</evidence>
<dbReference type="PROSITE" id="PS50943">
    <property type="entry name" value="HTH_CROC1"/>
    <property type="match status" value="1"/>
</dbReference>
<comment type="caution">
    <text evidence="2">The sequence shown here is derived from an EMBL/GenBank/DDBJ whole genome shotgun (WGS) entry which is preliminary data.</text>
</comment>
<dbReference type="Gene3D" id="1.10.260.40">
    <property type="entry name" value="lambda repressor-like DNA-binding domains"/>
    <property type="match status" value="1"/>
</dbReference>
<dbReference type="AlphaFoldDB" id="A0A6V8LGL7"/>
<dbReference type="EMBL" id="BLPG01000001">
    <property type="protein sequence ID" value="GFJ93256.1"/>
    <property type="molecule type" value="Genomic_DNA"/>
</dbReference>
<protein>
    <submittedName>
        <fullName evidence="2">Transcriptional regulator</fullName>
    </submittedName>
</protein>